<keyword evidence="20" id="KW-1185">Reference proteome</keyword>
<evidence type="ECO:0000256" key="2">
    <source>
        <dbReference type="ARBA" id="ARBA00004275"/>
    </source>
</evidence>
<dbReference type="PANTHER" id="PTHR24096">
    <property type="entry name" value="LONG-CHAIN-FATTY-ACID--COA LIGASE"/>
    <property type="match status" value="1"/>
</dbReference>
<dbReference type="AlphaFoldDB" id="A0A1Y1N4Y8"/>
<dbReference type="PROSITE" id="PS00455">
    <property type="entry name" value="AMP_BINDING"/>
    <property type="match status" value="1"/>
</dbReference>
<dbReference type="EMBL" id="GEZM01013538">
    <property type="protein sequence ID" value="JAV92498.1"/>
    <property type="molecule type" value="Transcribed_RNA"/>
</dbReference>
<feature type="domain" description="AMP-dependent synthetase/ligase" evidence="16">
    <location>
        <begin position="34"/>
        <end position="394"/>
    </location>
</feature>
<protein>
    <recommendedName>
        <fullName evidence="5">Luciferin 4-monooxygenase</fullName>
        <ecNumber evidence="4">1.13.12.7</ecNumber>
    </recommendedName>
</protein>
<keyword evidence="10" id="KW-0560">Oxidoreductase</keyword>
<evidence type="ECO:0000256" key="12">
    <source>
        <dbReference type="ARBA" id="ARBA00023140"/>
    </source>
</evidence>
<comment type="similarity">
    <text evidence="3">Belongs to the ATP-dependent AMP-binding enzyme family.</text>
</comment>
<dbReference type="EC" id="1.13.12.7" evidence="4"/>
<gene>
    <name evidence="19" type="ORF">PPYR_01112</name>
</gene>
<comment type="subcellular location">
    <subcellularLocation>
        <location evidence="2">Peroxisome</location>
    </subcellularLocation>
</comment>
<evidence type="ECO:0000256" key="7">
    <source>
        <dbReference type="ARBA" id="ARBA00022741"/>
    </source>
</evidence>
<dbReference type="InterPro" id="IPR045851">
    <property type="entry name" value="AMP-bd_C_sf"/>
</dbReference>
<dbReference type="EMBL" id="VVIM01000001">
    <property type="protein sequence ID" value="KAB0804142.1"/>
    <property type="molecule type" value="Genomic_DNA"/>
</dbReference>
<dbReference type="InterPro" id="IPR025110">
    <property type="entry name" value="AMP-bd_C"/>
</dbReference>
<comment type="catalytic activity">
    <reaction evidence="15">
        <text>firefly D-luciferin + ATP + O2 = firefly oxyluciferin + hnu + AMP + CO2 + diphosphate</text>
        <dbReference type="Rhea" id="RHEA:10732"/>
        <dbReference type="ChEBI" id="CHEBI:15379"/>
        <dbReference type="ChEBI" id="CHEBI:16526"/>
        <dbReference type="ChEBI" id="CHEBI:16792"/>
        <dbReference type="ChEBI" id="CHEBI:30212"/>
        <dbReference type="ChEBI" id="CHEBI:30616"/>
        <dbReference type="ChEBI" id="CHEBI:33019"/>
        <dbReference type="ChEBI" id="CHEBI:58038"/>
        <dbReference type="ChEBI" id="CHEBI:456215"/>
        <dbReference type="EC" id="1.13.12.7"/>
    </reaction>
</comment>
<dbReference type="InterPro" id="IPR000873">
    <property type="entry name" value="AMP-dep_synth/lig_dom"/>
</dbReference>
<dbReference type="SUPFAM" id="SSF56801">
    <property type="entry name" value="Acetyl-CoA synthetase-like"/>
    <property type="match status" value="1"/>
</dbReference>
<sequence length="533" mass="58825">MATNNSCIISGPKEKFKIWFESLGIYLYNCLKDRKADDVLVIDADSKIQLTCGDALSKSVKLCKFLKSIPLRKGDVVGIVSENLPNTYVALLGALLAGTTVLLLNPSYTRRELVHALGIAKPSVILSSLTAIPNLLQVKNTSSLTFDIITIDGSWDKNNSRLPSIDYLIENLSEDFEIDKVEIQDIAFLLLSSGTTGLPKCVKISNQNMILGVNTINDSRYLNVGPDDVVISILPFFHVYGLYIHLTPIVASTKVILMKKFKPDLFLQSIQDYRVTKLITVPPIVHFLLKSPAVSNYDVSSINDMPVGAAPLGQDIYEEFLKRFPHVSIRQLYGLTETSGICTIQQSTGGGADVGTPLCNSQCKVIDLCSEKPVKALHVGELCIKGIGVSSGYYKGKTEADVPIADDDGFYHTGDLGYYDEAGKLFIVDRLKEIIKYKCYQVSPSELEDVLLSHPAVRDCGVIGIPDERAGELPLAFVVRQDDTNITEQELVEFVAENLSIHKHLYGGVRFIEEIPRTISGKILRKELKKICY</sequence>
<evidence type="ECO:0000313" key="18">
    <source>
        <dbReference type="EMBL" id="JAV92498.1"/>
    </source>
</evidence>
<dbReference type="Gene3D" id="2.30.38.10">
    <property type="entry name" value="Luciferase, Domain 3"/>
    <property type="match status" value="1"/>
</dbReference>
<dbReference type="Pfam" id="PF00501">
    <property type="entry name" value="AMP-binding"/>
    <property type="match status" value="1"/>
</dbReference>
<dbReference type="GO" id="GO:0008218">
    <property type="term" value="P:bioluminescence"/>
    <property type="evidence" value="ECO:0007669"/>
    <property type="project" value="UniProtKB-KW"/>
</dbReference>
<evidence type="ECO:0000256" key="5">
    <source>
        <dbReference type="ARBA" id="ARBA00019043"/>
    </source>
</evidence>
<keyword evidence="14" id="KW-0599">Photoprotein</keyword>
<keyword evidence="6" id="KW-0479">Metal-binding</keyword>
<evidence type="ECO:0000256" key="8">
    <source>
        <dbReference type="ARBA" id="ARBA00022840"/>
    </source>
</evidence>
<dbReference type="GO" id="GO:0047077">
    <property type="term" value="F:Photinus-luciferin 4-monooxygenase (ATP-hydrolyzing) activity"/>
    <property type="evidence" value="ECO:0007669"/>
    <property type="project" value="UniProtKB-EC"/>
</dbReference>
<evidence type="ECO:0000259" key="16">
    <source>
        <dbReference type="Pfam" id="PF00501"/>
    </source>
</evidence>
<dbReference type="Gene3D" id="3.30.300.30">
    <property type="match status" value="1"/>
</dbReference>
<dbReference type="OrthoDB" id="10253869at2759"/>
<evidence type="ECO:0000256" key="11">
    <source>
        <dbReference type="ARBA" id="ARBA00023033"/>
    </source>
</evidence>
<keyword evidence="13" id="KW-0455">Luminescence</keyword>
<evidence type="ECO:0000256" key="14">
    <source>
        <dbReference type="ARBA" id="ARBA00023262"/>
    </source>
</evidence>
<dbReference type="GO" id="GO:0016405">
    <property type="term" value="F:CoA-ligase activity"/>
    <property type="evidence" value="ECO:0007669"/>
    <property type="project" value="TreeGrafter"/>
</dbReference>
<keyword evidence="7" id="KW-0547">Nucleotide-binding</keyword>
<dbReference type="GO" id="GO:0046872">
    <property type="term" value="F:metal ion binding"/>
    <property type="evidence" value="ECO:0007669"/>
    <property type="project" value="UniProtKB-KW"/>
</dbReference>
<dbReference type="Pfam" id="PF13193">
    <property type="entry name" value="AMP-binding_C"/>
    <property type="match status" value="1"/>
</dbReference>
<evidence type="ECO:0000256" key="13">
    <source>
        <dbReference type="ARBA" id="ARBA00023223"/>
    </source>
</evidence>
<evidence type="ECO:0000256" key="3">
    <source>
        <dbReference type="ARBA" id="ARBA00006432"/>
    </source>
</evidence>
<evidence type="ECO:0000313" key="20">
    <source>
        <dbReference type="Proteomes" id="UP000327044"/>
    </source>
</evidence>
<proteinExistence type="inferred from homology"/>
<dbReference type="PANTHER" id="PTHR24096:SF423">
    <property type="entry name" value="GM05240P"/>
    <property type="match status" value="1"/>
</dbReference>
<dbReference type="InterPro" id="IPR020845">
    <property type="entry name" value="AMP-binding_CS"/>
</dbReference>
<reference evidence="19" key="3">
    <citation type="submission" date="2019-08" db="EMBL/GenBank/DDBJ databases">
        <authorList>
            <consortium name="Photinus pyralis genome working group"/>
            <person name="Fallon T.R."/>
            <person name="Sander Lower S.E."/>
            <person name="Weng J.-K."/>
        </authorList>
    </citation>
    <scope>NUCLEOTIDE SEQUENCE</scope>
    <source>
        <strain evidence="19">1611_PpyrPB1</strain>
        <tissue evidence="19">Whole body</tissue>
    </source>
</reference>
<organism evidence="18">
    <name type="scientific">Photinus pyralis</name>
    <name type="common">Common eastern firefly</name>
    <name type="synonym">Lampyris pyralis</name>
    <dbReference type="NCBI Taxonomy" id="7054"/>
    <lineage>
        <taxon>Eukaryota</taxon>
        <taxon>Metazoa</taxon>
        <taxon>Ecdysozoa</taxon>
        <taxon>Arthropoda</taxon>
        <taxon>Hexapoda</taxon>
        <taxon>Insecta</taxon>
        <taxon>Pterygota</taxon>
        <taxon>Neoptera</taxon>
        <taxon>Endopterygota</taxon>
        <taxon>Coleoptera</taxon>
        <taxon>Polyphaga</taxon>
        <taxon>Elateriformia</taxon>
        <taxon>Elateroidea</taxon>
        <taxon>Lampyridae</taxon>
        <taxon>Lampyrinae</taxon>
        <taxon>Photinus</taxon>
    </lineage>
</organism>
<dbReference type="GO" id="GO:0005777">
    <property type="term" value="C:peroxisome"/>
    <property type="evidence" value="ECO:0007669"/>
    <property type="project" value="UniProtKB-SubCell"/>
</dbReference>
<evidence type="ECO:0000256" key="9">
    <source>
        <dbReference type="ARBA" id="ARBA00022842"/>
    </source>
</evidence>
<comment type="cofactor">
    <cofactor evidence="1">
        <name>Mg(2+)</name>
        <dbReference type="ChEBI" id="CHEBI:18420"/>
    </cofactor>
</comment>
<evidence type="ECO:0000256" key="6">
    <source>
        <dbReference type="ARBA" id="ARBA00022723"/>
    </source>
</evidence>
<keyword evidence="12" id="KW-0576">Peroxisome</keyword>
<keyword evidence="11" id="KW-0503">Monooxygenase</keyword>
<accession>A0A1Y1N4Y8</accession>
<keyword evidence="8" id="KW-0067">ATP-binding</keyword>
<evidence type="ECO:0000256" key="10">
    <source>
        <dbReference type="ARBA" id="ARBA00023002"/>
    </source>
</evidence>
<dbReference type="FunFam" id="3.30.300.30:FF:000007">
    <property type="entry name" value="4-coumarate--CoA ligase 2"/>
    <property type="match status" value="1"/>
</dbReference>
<feature type="domain" description="AMP-binding enzyme C-terminal" evidence="17">
    <location>
        <begin position="446"/>
        <end position="522"/>
    </location>
</feature>
<name>A0A1Y1N4Y8_PHOPY</name>
<evidence type="ECO:0000256" key="1">
    <source>
        <dbReference type="ARBA" id="ARBA00001946"/>
    </source>
</evidence>
<evidence type="ECO:0000259" key="17">
    <source>
        <dbReference type="Pfam" id="PF13193"/>
    </source>
</evidence>
<dbReference type="CDD" id="cd05911">
    <property type="entry name" value="Firefly_Luc_like"/>
    <property type="match status" value="1"/>
</dbReference>
<reference evidence="19 20" key="2">
    <citation type="journal article" date="2018" name="Elife">
        <title>Firefly genomes illuminate parallel origins of bioluminescence in beetles.</title>
        <authorList>
            <person name="Fallon T.R."/>
            <person name="Lower S.E."/>
            <person name="Chang C.H."/>
            <person name="Bessho-Uehara M."/>
            <person name="Martin G.J."/>
            <person name="Bewick A.J."/>
            <person name="Behringer M."/>
            <person name="Debat H.J."/>
            <person name="Wong I."/>
            <person name="Day J.C."/>
            <person name="Suvorov A."/>
            <person name="Silva C.J."/>
            <person name="Stanger-Hall K.F."/>
            <person name="Hall D.W."/>
            <person name="Schmitz R.J."/>
            <person name="Nelson D.R."/>
            <person name="Lewis S.M."/>
            <person name="Shigenobu S."/>
            <person name="Bybee S.M."/>
            <person name="Larracuente A.M."/>
            <person name="Oba Y."/>
            <person name="Weng J.K."/>
        </authorList>
    </citation>
    <scope>NUCLEOTIDE SEQUENCE [LARGE SCALE GENOMIC DNA]</scope>
    <source>
        <strain evidence="19">1611_PpyrPB1</strain>
        <tissue evidence="19">Whole body</tissue>
    </source>
</reference>
<evidence type="ECO:0000313" key="19">
    <source>
        <dbReference type="EMBL" id="KAB0804142.1"/>
    </source>
</evidence>
<dbReference type="Gene3D" id="3.40.50.980">
    <property type="match status" value="2"/>
</dbReference>
<dbReference type="InParanoid" id="A0A1Y1N4Y8"/>
<evidence type="ECO:0000256" key="4">
    <source>
        <dbReference type="ARBA" id="ARBA00012532"/>
    </source>
</evidence>
<dbReference type="Proteomes" id="UP000327044">
    <property type="component" value="Unassembled WGS sequence"/>
</dbReference>
<dbReference type="GO" id="GO:0005524">
    <property type="term" value="F:ATP binding"/>
    <property type="evidence" value="ECO:0007669"/>
    <property type="project" value="UniProtKB-KW"/>
</dbReference>
<evidence type="ECO:0000256" key="15">
    <source>
        <dbReference type="ARBA" id="ARBA00048497"/>
    </source>
</evidence>
<keyword evidence="9" id="KW-0460">Magnesium</keyword>
<reference evidence="18" key="1">
    <citation type="journal article" date="2016" name="Sci. Rep.">
        <title>Molecular characterization of firefly nuptial gifts: a multi-omics approach sheds light on postcopulatory sexual selection.</title>
        <authorList>
            <person name="Al-Wathiqui N."/>
            <person name="Fallon T.R."/>
            <person name="South A."/>
            <person name="Weng J.K."/>
            <person name="Lewis S.M."/>
        </authorList>
    </citation>
    <scope>NUCLEOTIDE SEQUENCE</scope>
</reference>